<dbReference type="Proteomes" id="UP000005426">
    <property type="component" value="Unassembled WGS sequence"/>
</dbReference>
<dbReference type="HOGENOM" id="CLU_2498157_0_0_1"/>
<dbReference type="OrthoDB" id="10552004at2759"/>
<dbReference type="AlphaFoldDB" id="G9NWJ7"/>
<evidence type="ECO:0000313" key="2">
    <source>
        <dbReference type="Proteomes" id="UP000005426"/>
    </source>
</evidence>
<proteinExistence type="predicted"/>
<name>G9NWJ7_HYPAI</name>
<reference evidence="1 2" key="1">
    <citation type="journal article" date="2011" name="Genome Biol.">
        <title>Comparative genome sequence analysis underscores mycoparasitism as the ancestral life style of Trichoderma.</title>
        <authorList>
            <person name="Kubicek C.P."/>
            <person name="Herrera-Estrella A."/>
            <person name="Seidl-Seiboth V."/>
            <person name="Martinez D.A."/>
            <person name="Druzhinina I.S."/>
            <person name="Thon M."/>
            <person name="Zeilinger S."/>
            <person name="Casas-Flores S."/>
            <person name="Horwitz B.A."/>
            <person name="Mukherjee P.K."/>
            <person name="Mukherjee M."/>
            <person name="Kredics L."/>
            <person name="Alcaraz L.D."/>
            <person name="Aerts A."/>
            <person name="Antal Z."/>
            <person name="Atanasova L."/>
            <person name="Cervantes-Badillo M.G."/>
            <person name="Challacombe J."/>
            <person name="Chertkov O."/>
            <person name="McCluskey K."/>
            <person name="Coulpier F."/>
            <person name="Deshpande N."/>
            <person name="von Doehren H."/>
            <person name="Ebbole D.J."/>
            <person name="Esquivel-Naranjo E.U."/>
            <person name="Fekete E."/>
            <person name="Flipphi M."/>
            <person name="Glaser F."/>
            <person name="Gomez-Rodriguez E.Y."/>
            <person name="Gruber S."/>
            <person name="Han C."/>
            <person name="Henrissat B."/>
            <person name="Hermosa R."/>
            <person name="Hernandez-Onate M."/>
            <person name="Karaffa L."/>
            <person name="Kosti I."/>
            <person name="Le Crom S."/>
            <person name="Lindquist E."/>
            <person name="Lucas S."/>
            <person name="Luebeck M."/>
            <person name="Luebeck P.S."/>
            <person name="Margeot A."/>
            <person name="Metz B."/>
            <person name="Misra M."/>
            <person name="Nevalainen H."/>
            <person name="Omann M."/>
            <person name="Packer N."/>
            <person name="Perrone G."/>
            <person name="Uresti-Rivera E.E."/>
            <person name="Salamov A."/>
            <person name="Schmoll M."/>
            <person name="Seiboth B."/>
            <person name="Shapiro H."/>
            <person name="Sukno S."/>
            <person name="Tamayo-Ramos J.A."/>
            <person name="Tisch D."/>
            <person name="Wiest A."/>
            <person name="Wilkinson H.H."/>
            <person name="Zhang M."/>
            <person name="Coutinho P.M."/>
            <person name="Kenerley C.M."/>
            <person name="Monte E."/>
            <person name="Baker S.E."/>
            <person name="Grigoriev I.V."/>
        </authorList>
    </citation>
    <scope>NUCLEOTIDE SEQUENCE [LARGE SCALE GENOMIC DNA]</scope>
    <source>
        <strain evidence="2">ATCC 20476 / IMI 206040</strain>
    </source>
</reference>
<gene>
    <name evidence="1" type="ORF">TRIATDRAFT_300007</name>
</gene>
<sequence length="86" mass="8993">MPRSQQRSSPAVSGHRLFSLFSPRILPQTCCSMMSSATLCATGKSECPSQDSRAFDRRSASPIKASSAAVGCIGFGPVEKWVGGAA</sequence>
<protein>
    <submittedName>
        <fullName evidence="1">Uncharacterized protein</fullName>
    </submittedName>
</protein>
<organism evidence="1 2">
    <name type="scientific">Hypocrea atroviridis (strain ATCC 20476 / IMI 206040)</name>
    <name type="common">Trichoderma atroviride</name>
    <dbReference type="NCBI Taxonomy" id="452589"/>
    <lineage>
        <taxon>Eukaryota</taxon>
        <taxon>Fungi</taxon>
        <taxon>Dikarya</taxon>
        <taxon>Ascomycota</taxon>
        <taxon>Pezizomycotina</taxon>
        <taxon>Sordariomycetes</taxon>
        <taxon>Hypocreomycetidae</taxon>
        <taxon>Hypocreales</taxon>
        <taxon>Hypocreaceae</taxon>
        <taxon>Trichoderma</taxon>
    </lineage>
</organism>
<accession>G9NWJ7</accession>
<dbReference type="EMBL" id="ABDG02000024">
    <property type="protein sequence ID" value="EHK45352.1"/>
    <property type="molecule type" value="Genomic_DNA"/>
</dbReference>
<comment type="caution">
    <text evidence="1">The sequence shown here is derived from an EMBL/GenBank/DDBJ whole genome shotgun (WGS) entry which is preliminary data.</text>
</comment>
<evidence type="ECO:0000313" key="1">
    <source>
        <dbReference type="EMBL" id="EHK45352.1"/>
    </source>
</evidence>
<keyword evidence="2" id="KW-1185">Reference proteome</keyword>